<proteinExistence type="inferred from homology"/>
<reference evidence="3" key="1">
    <citation type="submission" date="2019-02" db="EMBL/GenBank/DDBJ databases">
        <authorList>
            <consortium name="Genoscope - CEA"/>
            <person name="William W."/>
        </authorList>
    </citation>
    <scope>NUCLEOTIDE SEQUENCE [LARGE SCALE GENOMIC DNA]</scope>
    <source>
        <strain evidence="3">YSy11</strain>
    </source>
</reference>
<dbReference type="EMBL" id="LR215729">
    <property type="protein sequence ID" value="VEV98063.1"/>
    <property type="molecule type" value="Genomic_DNA"/>
</dbReference>
<evidence type="ECO:0000259" key="2">
    <source>
        <dbReference type="Pfam" id="PF01464"/>
    </source>
</evidence>
<gene>
    <name evidence="3" type="ORF">PMYSY11_3019</name>
</gene>
<dbReference type="GO" id="GO:0016020">
    <property type="term" value="C:membrane"/>
    <property type="evidence" value="ECO:0007669"/>
    <property type="project" value="InterPro"/>
</dbReference>
<dbReference type="InterPro" id="IPR000189">
    <property type="entry name" value="Transglyc_AS"/>
</dbReference>
<dbReference type="GO" id="GO:0008933">
    <property type="term" value="F:peptidoglycan lytic transglycosylase activity"/>
    <property type="evidence" value="ECO:0007669"/>
    <property type="project" value="InterPro"/>
</dbReference>
<comment type="similarity">
    <text evidence="1">Belongs to the transglycosylase Slt family.</text>
</comment>
<evidence type="ECO:0000256" key="1">
    <source>
        <dbReference type="ARBA" id="ARBA00007734"/>
    </source>
</evidence>
<dbReference type="RefSeq" id="WP_150548691.1">
    <property type="nucleotide sequence ID" value="NZ_LR215729.2"/>
</dbReference>
<dbReference type="InterPro" id="IPR008258">
    <property type="entry name" value="Transglycosylase_SLT_dom_1"/>
</dbReference>
<accession>A0A653E6A7</accession>
<dbReference type="GO" id="GO:0000270">
    <property type="term" value="P:peptidoglycan metabolic process"/>
    <property type="evidence" value="ECO:0007669"/>
    <property type="project" value="InterPro"/>
</dbReference>
<organism evidence="3">
    <name type="scientific">Pseudomonas marincola</name>
    <dbReference type="NCBI Taxonomy" id="437900"/>
    <lineage>
        <taxon>Bacteria</taxon>
        <taxon>Pseudomonadati</taxon>
        <taxon>Pseudomonadota</taxon>
        <taxon>Gammaproteobacteria</taxon>
        <taxon>Pseudomonadales</taxon>
        <taxon>Pseudomonadaceae</taxon>
        <taxon>Pseudomonas</taxon>
    </lineage>
</organism>
<sequence length="208" mass="22176">MSNVGWFAGFVLWVGISIQGAQADVYMVTDKDGSITLTNIYKANSNYQRVAREPKIELAKPAAPAATVMRASGEQYNALVSAAASENQLPEALIHAVISAESNYDPNALSRQGAAGLMQLMPGTARDMGVADVWDPAANIRGGARYLKSLMSLFNDDMSLALAAYNAGPGAVLKRGGVIPPYPETQRYVPTVLERFQRLQAAVTAAPM</sequence>
<evidence type="ECO:0000313" key="3">
    <source>
        <dbReference type="EMBL" id="VEV98063.1"/>
    </source>
</evidence>
<protein>
    <submittedName>
        <fullName evidence="3">Lytic transglycosylase</fullName>
    </submittedName>
</protein>
<dbReference type="CDD" id="cd00254">
    <property type="entry name" value="LT-like"/>
    <property type="match status" value="1"/>
</dbReference>
<dbReference type="InterPro" id="IPR023346">
    <property type="entry name" value="Lysozyme-like_dom_sf"/>
</dbReference>
<dbReference type="PROSITE" id="PS00922">
    <property type="entry name" value="TRANSGLYCOSYLASE"/>
    <property type="match status" value="1"/>
</dbReference>
<dbReference type="AlphaFoldDB" id="A0A653E6A7"/>
<dbReference type="PANTHER" id="PTHR37423">
    <property type="entry name" value="SOLUBLE LYTIC MUREIN TRANSGLYCOSYLASE-RELATED"/>
    <property type="match status" value="1"/>
</dbReference>
<dbReference type="SUPFAM" id="SSF53955">
    <property type="entry name" value="Lysozyme-like"/>
    <property type="match status" value="1"/>
</dbReference>
<dbReference type="Pfam" id="PF01464">
    <property type="entry name" value="SLT"/>
    <property type="match status" value="1"/>
</dbReference>
<feature type="domain" description="Transglycosylase SLT" evidence="2">
    <location>
        <begin position="80"/>
        <end position="174"/>
    </location>
</feature>
<dbReference type="PANTHER" id="PTHR37423:SF2">
    <property type="entry name" value="MEMBRANE-BOUND LYTIC MUREIN TRANSGLYCOSYLASE C"/>
    <property type="match status" value="1"/>
</dbReference>
<name>A0A653E6A7_9PSED</name>
<dbReference type="Gene3D" id="1.10.530.10">
    <property type="match status" value="1"/>
</dbReference>